<dbReference type="Gene3D" id="3.40.50.2000">
    <property type="entry name" value="Glycogen Phosphorylase B"/>
    <property type="match status" value="2"/>
</dbReference>
<evidence type="ECO:0000259" key="1">
    <source>
        <dbReference type="Pfam" id="PF00534"/>
    </source>
</evidence>
<evidence type="ECO:0000259" key="2">
    <source>
        <dbReference type="Pfam" id="PF13439"/>
    </source>
</evidence>
<dbReference type="PANTHER" id="PTHR45947:SF3">
    <property type="entry name" value="SULFOQUINOVOSYL TRANSFERASE SQD2"/>
    <property type="match status" value="1"/>
</dbReference>
<feature type="domain" description="Glycosyltransferase subfamily 4-like N-terminal" evidence="2">
    <location>
        <begin position="15"/>
        <end position="175"/>
    </location>
</feature>
<dbReference type="AlphaFoldDB" id="A0A1I6H0X9"/>
<dbReference type="GO" id="GO:0016757">
    <property type="term" value="F:glycosyltransferase activity"/>
    <property type="evidence" value="ECO:0007669"/>
    <property type="project" value="InterPro"/>
</dbReference>
<dbReference type="EMBL" id="FOYT01000001">
    <property type="protein sequence ID" value="SFR47997.1"/>
    <property type="molecule type" value="Genomic_DNA"/>
</dbReference>
<dbReference type="Pfam" id="PF13439">
    <property type="entry name" value="Glyco_transf_4"/>
    <property type="match status" value="1"/>
</dbReference>
<feature type="domain" description="Glycosyl transferase family 1" evidence="1">
    <location>
        <begin position="180"/>
        <end position="292"/>
    </location>
</feature>
<evidence type="ECO:0000313" key="3">
    <source>
        <dbReference type="EMBL" id="SFR47997.1"/>
    </source>
</evidence>
<sequence length="356" mass="38066">MKLLQVTPRYPPQSGGVETHVRELAERLVERGHDVTVLAADAGDGGFRRERRNGVRVRRYRSLAPGGAMHVCPQLAAAVRRADADVVHAHNYHSFPLLFAALGAGDRPFVVTTHYHGASADSVRDRLLSAYRPVGGWAVRRADAAIAVSEWERERLAADFGVEATVVPNGLDVERFAAADPPDRDRPYLLTVGRLEEYKGVQHAIRALADLPDYDLLVAGSGPYREELGRIARREGVDDRVEFLGYVDDGALPGLYAGAAVYLALSEFESYGMTVAEAIAAGTPCVVRESGALVDWAGRRGCVGVDSVAPAPVAAAVGAASDAVPDASALLGWDDVAERLASEYRALLSSDEKGDA</sequence>
<reference evidence="4" key="1">
    <citation type="submission" date="2016-10" db="EMBL/GenBank/DDBJ databases">
        <authorList>
            <person name="Varghese N."/>
            <person name="Submissions S."/>
        </authorList>
    </citation>
    <scope>NUCLEOTIDE SEQUENCE [LARGE SCALE GENOMIC DNA]</scope>
    <source>
        <strain evidence="4">CGMCC 1.7736</strain>
    </source>
</reference>
<dbReference type="InterPro" id="IPR001296">
    <property type="entry name" value="Glyco_trans_1"/>
</dbReference>
<accession>A0A1I6H0X9</accession>
<proteinExistence type="predicted"/>
<dbReference type="InterPro" id="IPR050194">
    <property type="entry name" value="Glycosyltransferase_grp1"/>
</dbReference>
<organism evidence="3 4">
    <name type="scientific">Halogeometricum rufum</name>
    <dbReference type="NCBI Taxonomy" id="553469"/>
    <lineage>
        <taxon>Archaea</taxon>
        <taxon>Methanobacteriati</taxon>
        <taxon>Methanobacteriota</taxon>
        <taxon>Stenosarchaea group</taxon>
        <taxon>Halobacteria</taxon>
        <taxon>Halobacteriales</taxon>
        <taxon>Haloferacaceae</taxon>
        <taxon>Halogeometricum</taxon>
    </lineage>
</organism>
<dbReference type="Pfam" id="PF00534">
    <property type="entry name" value="Glycos_transf_1"/>
    <property type="match status" value="1"/>
</dbReference>
<evidence type="ECO:0000313" key="4">
    <source>
        <dbReference type="Proteomes" id="UP000198531"/>
    </source>
</evidence>
<dbReference type="SUPFAM" id="SSF53756">
    <property type="entry name" value="UDP-Glycosyltransferase/glycogen phosphorylase"/>
    <property type="match status" value="1"/>
</dbReference>
<dbReference type="InterPro" id="IPR028098">
    <property type="entry name" value="Glyco_trans_4-like_N"/>
</dbReference>
<dbReference type="PANTHER" id="PTHR45947">
    <property type="entry name" value="SULFOQUINOVOSYL TRANSFERASE SQD2"/>
    <property type="match status" value="1"/>
</dbReference>
<dbReference type="Proteomes" id="UP000198531">
    <property type="component" value="Unassembled WGS sequence"/>
</dbReference>
<gene>
    <name evidence="3" type="ORF">SAMN04487947_1934</name>
</gene>
<dbReference type="CDD" id="cd03801">
    <property type="entry name" value="GT4_PimA-like"/>
    <property type="match status" value="1"/>
</dbReference>
<name>A0A1I6H0X9_9EURY</name>
<dbReference type="RefSeq" id="WP_089806847.1">
    <property type="nucleotide sequence ID" value="NZ_FOYT01000001.1"/>
</dbReference>
<dbReference type="OrthoDB" id="132546at2157"/>
<protein>
    <submittedName>
        <fullName evidence="3">Glycosyltransferase involved in cell wall bisynthesis</fullName>
    </submittedName>
</protein>
<keyword evidence="4" id="KW-1185">Reference proteome</keyword>
<dbReference type="STRING" id="553469.SAMN04487947_1934"/>
<keyword evidence="3" id="KW-0808">Transferase</keyword>